<feature type="transmembrane region" description="Helical" evidence="1">
    <location>
        <begin position="57"/>
        <end position="78"/>
    </location>
</feature>
<dbReference type="EMBL" id="CP165644">
    <property type="protein sequence ID" value="XDU67134.1"/>
    <property type="molecule type" value="Genomic_DNA"/>
</dbReference>
<accession>A0AB39VIL4</accession>
<keyword evidence="1" id="KW-0472">Membrane</keyword>
<dbReference type="AlphaFoldDB" id="A0AB39VIL4"/>
<reference evidence="2" key="1">
    <citation type="submission" date="2024-07" db="EMBL/GenBank/DDBJ databases">
        <authorList>
            <person name="Li X.-J."/>
            <person name="Wang X."/>
        </authorList>
    </citation>
    <scope>NUCLEOTIDE SEQUENCE</scope>
    <source>
        <strain evidence="2">HSP-334</strain>
    </source>
</reference>
<keyword evidence="1" id="KW-0812">Transmembrane</keyword>
<gene>
    <name evidence="2" type="ORF">AB8B22_01615</name>
</gene>
<proteinExistence type="predicted"/>
<sequence length="132" mass="14572">MRKNFTTVIVLLIFLSTNLIYAANQQLLGMSVNTNTNMATNTVFNRVLGGIMGFLPWIQWIVTAGGLLMFAISVFNLYRGQQLDLAELFKNLVIYGIIIGGTWFGPKLISDMSGASDSSQAQSINISQIYIK</sequence>
<feature type="transmembrane region" description="Helical" evidence="1">
    <location>
        <begin position="85"/>
        <end position="104"/>
    </location>
</feature>
<dbReference type="KEGG" id="lrug:AB8B22_01615"/>
<protein>
    <submittedName>
        <fullName evidence="2">Uncharacterized protein</fullName>
    </submittedName>
</protein>
<organism evidence="2">
    <name type="scientific">Leptotrichia rugosa</name>
    <dbReference type="NCBI Taxonomy" id="3239302"/>
    <lineage>
        <taxon>Bacteria</taxon>
        <taxon>Fusobacteriati</taxon>
        <taxon>Fusobacteriota</taxon>
        <taxon>Fusobacteriia</taxon>
        <taxon>Fusobacteriales</taxon>
        <taxon>Leptotrichiaceae</taxon>
        <taxon>Leptotrichia</taxon>
    </lineage>
</organism>
<name>A0AB39VIL4_9FUSO</name>
<dbReference type="RefSeq" id="WP_094079253.1">
    <property type="nucleotide sequence ID" value="NZ_CP165644.1"/>
</dbReference>
<evidence type="ECO:0000256" key="1">
    <source>
        <dbReference type="SAM" id="Phobius"/>
    </source>
</evidence>
<evidence type="ECO:0000313" key="2">
    <source>
        <dbReference type="EMBL" id="XDU67134.1"/>
    </source>
</evidence>
<keyword evidence="1" id="KW-1133">Transmembrane helix</keyword>